<organism evidence="5">
    <name type="scientific">Onchocerca flexuosa</name>
    <dbReference type="NCBI Taxonomy" id="387005"/>
    <lineage>
        <taxon>Eukaryota</taxon>
        <taxon>Metazoa</taxon>
        <taxon>Ecdysozoa</taxon>
        <taxon>Nematoda</taxon>
        <taxon>Chromadorea</taxon>
        <taxon>Rhabditida</taxon>
        <taxon>Spirurina</taxon>
        <taxon>Spiruromorpha</taxon>
        <taxon>Filarioidea</taxon>
        <taxon>Onchocercidae</taxon>
        <taxon>Onchocerca</taxon>
    </lineage>
</organism>
<dbReference type="InterPro" id="IPR036612">
    <property type="entry name" value="KH_dom_type_1_sf"/>
</dbReference>
<sequence length="132" mass="14281">MWSLSGVGGVLIDVLSQNKQNSSSSSGQNFAASVIKEKIIDNNHIDLEIPDTIVGAILGPRAKTLAEIQHLSGCKVEVHKRGTAAGQGNRLVSLTGDVDCIRNGRMMIDKVINDEQMRRNQQAQNNARGGFR</sequence>
<dbReference type="EMBL" id="UZAJ01040407">
    <property type="protein sequence ID" value="VDP14716.1"/>
    <property type="molecule type" value="Genomic_DNA"/>
</dbReference>
<gene>
    <name evidence="3" type="ORF">OFLC_LOCUS13808</name>
</gene>
<keyword evidence="1" id="KW-0694">RNA-binding</keyword>
<proteinExistence type="predicted"/>
<dbReference type="WBParaSite" id="OFLC_0001380901-mRNA-1">
    <property type="protein sequence ID" value="OFLC_0001380901-mRNA-1"/>
    <property type="gene ID" value="OFLC_0001380901"/>
</dbReference>
<evidence type="ECO:0000256" key="1">
    <source>
        <dbReference type="PROSITE-ProRule" id="PRU00117"/>
    </source>
</evidence>
<keyword evidence="4" id="KW-1185">Reference proteome</keyword>
<evidence type="ECO:0000259" key="2">
    <source>
        <dbReference type="SMART" id="SM00322"/>
    </source>
</evidence>
<dbReference type="InterPro" id="IPR004087">
    <property type="entry name" value="KH_dom"/>
</dbReference>
<name>A0A183I246_9BILA</name>
<dbReference type="GO" id="GO:0003723">
    <property type="term" value="F:RNA binding"/>
    <property type="evidence" value="ECO:0007669"/>
    <property type="project" value="UniProtKB-UniRule"/>
</dbReference>
<dbReference type="InterPro" id="IPR004088">
    <property type="entry name" value="KH_dom_type_1"/>
</dbReference>
<evidence type="ECO:0000313" key="4">
    <source>
        <dbReference type="Proteomes" id="UP000267606"/>
    </source>
</evidence>
<accession>A0A183I246</accession>
<dbReference type="AlphaFoldDB" id="A0A183I246"/>
<dbReference type="SUPFAM" id="SSF54791">
    <property type="entry name" value="Eukaryotic type KH-domain (KH-domain type I)"/>
    <property type="match status" value="1"/>
</dbReference>
<dbReference type="Gene3D" id="3.30.1370.10">
    <property type="entry name" value="K Homology domain, type 1"/>
    <property type="match status" value="1"/>
</dbReference>
<evidence type="ECO:0000313" key="3">
    <source>
        <dbReference type="EMBL" id="VDP14716.1"/>
    </source>
</evidence>
<reference evidence="5" key="1">
    <citation type="submission" date="2016-06" db="UniProtKB">
        <authorList>
            <consortium name="WormBaseParasite"/>
        </authorList>
    </citation>
    <scope>IDENTIFICATION</scope>
</reference>
<dbReference type="STRING" id="387005.A0A183I246"/>
<dbReference type="PROSITE" id="PS50084">
    <property type="entry name" value="KH_TYPE_1"/>
    <property type="match status" value="1"/>
</dbReference>
<dbReference type="Pfam" id="PF00013">
    <property type="entry name" value="KH_1"/>
    <property type="match status" value="1"/>
</dbReference>
<protein>
    <submittedName>
        <fullName evidence="5">KH domain-containing protein</fullName>
    </submittedName>
</protein>
<feature type="domain" description="K Homology" evidence="2">
    <location>
        <begin position="41"/>
        <end position="113"/>
    </location>
</feature>
<evidence type="ECO:0000313" key="5">
    <source>
        <dbReference type="WBParaSite" id="OFLC_0001380901-mRNA-1"/>
    </source>
</evidence>
<dbReference type="SMART" id="SM00322">
    <property type="entry name" value="KH"/>
    <property type="match status" value="1"/>
</dbReference>
<dbReference type="Proteomes" id="UP000267606">
    <property type="component" value="Unassembled WGS sequence"/>
</dbReference>
<reference evidence="3 4" key="2">
    <citation type="submission" date="2018-11" db="EMBL/GenBank/DDBJ databases">
        <authorList>
            <consortium name="Pathogen Informatics"/>
        </authorList>
    </citation>
    <scope>NUCLEOTIDE SEQUENCE [LARGE SCALE GENOMIC DNA]</scope>
</reference>